<evidence type="ECO:0000313" key="4">
    <source>
        <dbReference type="Proteomes" id="UP000703590"/>
    </source>
</evidence>
<dbReference type="Pfam" id="PF10442">
    <property type="entry name" value="FIST_C"/>
    <property type="match status" value="1"/>
</dbReference>
<dbReference type="InterPro" id="IPR013702">
    <property type="entry name" value="FIST_domain_N"/>
</dbReference>
<gene>
    <name evidence="3" type="ORF">JWV37_10590</name>
</gene>
<protein>
    <submittedName>
        <fullName evidence="3">FIST C-terminal domain-containing protein</fullName>
    </submittedName>
</protein>
<organism evidence="3 4">
    <name type="scientific">Sulfurospirillum tamanense</name>
    <dbReference type="NCBI Taxonomy" id="2813362"/>
    <lineage>
        <taxon>Bacteria</taxon>
        <taxon>Pseudomonadati</taxon>
        <taxon>Campylobacterota</taxon>
        <taxon>Epsilonproteobacteria</taxon>
        <taxon>Campylobacterales</taxon>
        <taxon>Sulfurospirillaceae</taxon>
        <taxon>Sulfurospirillum</taxon>
    </lineage>
</organism>
<comment type="caution">
    <text evidence="3">The sequence shown here is derived from an EMBL/GenBank/DDBJ whole genome shotgun (WGS) entry which is preliminary data.</text>
</comment>
<dbReference type="InterPro" id="IPR019494">
    <property type="entry name" value="FIST_C"/>
</dbReference>
<proteinExistence type="predicted"/>
<evidence type="ECO:0000313" key="3">
    <source>
        <dbReference type="EMBL" id="MBN2965230.1"/>
    </source>
</evidence>
<reference evidence="4" key="2">
    <citation type="submission" date="2021-02" db="EMBL/GenBank/DDBJ databases">
        <title>Sulfurospirillum tamanensis sp. nov.</title>
        <authorList>
            <person name="Merkel A.Y."/>
        </authorList>
    </citation>
    <scope>NUCLEOTIDE SEQUENCE [LARGE SCALE GENOMIC DNA]</scope>
    <source>
        <strain evidence="4">T05b</strain>
    </source>
</reference>
<name>A0ABS2WUB1_9BACT</name>
<keyword evidence="4" id="KW-1185">Reference proteome</keyword>
<dbReference type="PANTHER" id="PTHR40252">
    <property type="entry name" value="BLR0328 PROTEIN"/>
    <property type="match status" value="1"/>
</dbReference>
<evidence type="ECO:0000259" key="2">
    <source>
        <dbReference type="SMART" id="SM01204"/>
    </source>
</evidence>
<accession>A0ABS2WUB1</accession>
<reference evidence="3 4" key="1">
    <citation type="submission" date="2021-02" db="EMBL/GenBank/DDBJ databases">
        <title>Sulfurospirillum tamanensis sp. nov.</title>
        <authorList>
            <person name="Frolova A."/>
            <person name="Merkel A."/>
            <person name="Slobodkin A."/>
        </authorList>
    </citation>
    <scope>NUCLEOTIDE SEQUENCE [LARGE SCALE GENOMIC DNA]</scope>
    <source>
        <strain evidence="3 4">T05b</strain>
    </source>
</reference>
<dbReference type="SMART" id="SM01204">
    <property type="entry name" value="FIST_C"/>
    <property type="match status" value="1"/>
</dbReference>
<feature type="domain" description="FIST C-domain" evidence="2">
    <location>
        <begin position="194"/>
        <end position="333"/>
    </location>
</feature>
<dbReference type="RefSeq" id="WP_205459777.1">
    <property type="nucleotide sequence ID" value="NZ_JAFHKK010000028.1"/>
</dbReference>
<feature type="domain" description="FIST" evidence="1">
    <location>
        <begin position="21"/>
        <end position="193"/>
    </location>
</feature>
<sequence length="350" mass="37847">MFQSVTFFPTQEAWQEGAKKGERYLLLVGEKTLFSWNELPSDPLCVGAVFPYVVYEEAYYAQGILAVQLEKEVHITFVPSMEKACFNGTLEDFSGMVLVIVDGFSAHIVTFLEALFEVTASAASILGGGSGKLTLVQEPLIFDTQGLHQDAALILSCDTPLGLGVGHGWDELVGPLMATKTDKNILQALNYKDAFGIYRQIVEYDSGKKLTSENFFSLAKCYPFGIRKYGSEMVVRDPIATDGTALVLVGEMEEGSVVLILKGEASSLIKAANEAASEAANLLKEAPKGAIVVDCVSRVLFLEEDFSQELAAIKKGIGAPMWGVLSLGEIANKHDGNIEFYNKTCVVGAV</sequence>
<evidence type="ECO:0000259" key="1">
    <source>
        <dbReference type="SMART" id="SM00897"/>
    </source>
</evidence>
<dbReference type="PANTHER" id="PTHR40252:SF2">
    <property type="entry name" value="BLR0328 PROTEIN"/>
    <property type="match status" value="1"/>
</dbReference>
<dbReference type="EMBL" id="JAFHKK010000028">
    <property type="protein sequence ID" value="MBN2965230.1"/>
    <property type="molecule type" value="Genomic_DNA"/>
</dbReference>
<dbReference type="Proteomes" id="UP000703590">
    <property type="component" value="Unassembled WGS sequence"/>
</dbReference>
<reference evidence="3 4" key="3">
    <citation type="submission" date="2021-02" db="EMBL/GenBank/DDBJ databases">
        <authorList>
            <person name="Merkel A.Y."/>
        </authorList>
    </citation>
    <scope>NUCLEOTIDE SEQUENCE [LARGE SCALE GENOMIC DNA]</scope>
    <source>
        <strain evidence="3 4">T05b</strain>
    </source>
</reference>
<dbReference type="SMART" id="SM00897">
    <property type="entry name" value="FIST"/>
    <property type="match status" value="1"/>
</dbReference>
<dbReference type="Pfam" id="PF08495">
    <property type="entry name" value="FIST"/>
    <property type="match status" value="1"/>
</dbReference>